<dbReference type="AlphaFoldDB" id="A0A6H9YZ79"/>
<feature type="transmembrane region" description="Helical" evidence="2">
    <location>
        <begin position="68"/>
        <end position="92"/>
    </location>
</feature>
<name>A0A6H9YZ79_9ACTN</name>
<feature type="compositionally biased region" description="Polar residues" evidence="1">
    <location>
        <begin position="99"/>
        <end position="119"/>
    </location>
</feature>
<comment type="caution">
    <text evidence="3">The sequence shown here is derived from an EMBL/GenBank/DDBJ whole genome shotgun (WGS) entry which is preliminary data.</text>
</comment>
<dbReference type="RefSeq" id="WP_151561657.1">
    <property type="nucleotide sequence ID" value="NZ_WBMT01000008.1"/>
</dbReference>
<keyword evidence="2" id="KW-0812">Transmembrane</keyword>
<evidence type="ECO:0000256" key="2">
    <source>
        <dbReference type="SAM" id="Phobius"/>
    </source>
</evidence>
<keyword evidence="2" id="KW-1133">Transmembrane helix</keyword>
<evidence type="ECO:0000256" key="1">
    <source>
        <dbReference type="SAM" id="MobiDB-lite"/>
    </source>
</evidence>
<accession>A0A6H9YZ79</accession>
<gene>
    <name evidence="3" type="ORF">F8566_19180</name>
</gene>
<keyword evidence="2" id="KW-0472">Membrane</keyword>
<proteinExistence type="predicted"/>
<dbReference type="EMBL" id="WBMT01000008">
    <property type="protein sequence ID" value="KAB2347997.1"/>
    <property type="molecule type" value="Genomic_DNA"/>
</dbReference>
<feature type="compositionally biased region" description="Low complexity" evidence="1">
    <location>
        <begin position="120"/>
        <end position="139"/>
    </location>
</feature>
<organism evidence="3 4">
    <name type="scientific">Actinomadura rudentiformis</name>
    <dbReference type="NCBI Taxonomy" id="359158"/>
    <lineage>
        <taxon>Bacteria</taxon>
        <taxon>Bacillati</taxon>
        <taxon>Actinomycetota</taxon>
        <taxon>Actinomycetes</taxon>
        <taxon>Streptosporangiales</taxon>
        <taxon>Thermomonosporaceae</taxon>
        <taxon>Actinomadura</taxon>
    </lineage>
</organism>
<keyword evidence="4" id="KW-1185">Reference proteome</keyword>
<dbReference type="OrthoDB" id="4147502at2"/>
<dbReference type="Proteomes" id="UP000468735">
    <property type="component" value="Unassembled WGS sequence"/>
</dbReference>
<sequence length="279" mass="29477">MNRPRSGESRNDSERDRGTWLTAALREQADKHEPDLGRIDARFERLIADRHEPAAPARHSRRRARLRLIGIPLGVAAAVAAVSVATVVSFGIGGGHNGHLSSQTATPSIGRSSSPQTHRPTSQSTSTPARPAPPATTTTGGHSRPTPPAGPLTASGAVDPHSTQYWAQENVTVVTTRPTRGLHVSVTVSGGSTVRPTGSWTTIAPADVTTTVNRTSSGLTYDIALKPGQTLPAGTYRFGVQFNRPATGHDFTKDTYRVSAFTAGSRSTEAMATGSFREV</sequence>
<protein>
    <submittedName>
        <fullName evidence="3">Uncharacterized protein</fullName>
    </submittedName>
</protein>
<feature type="region of interest" description="Disordered" evidence="1">
    <location>
        <begin position="98"/>
        <end position="159"/>
    </location>
</feature>
<evidence type="ECO:0000313" key="3">
    <source>
        <dbReference type="EMBL" id="KAB2347997.1"/>
    </source>
</evidence>
<reference evidence="3 4" key="1">
    <citation type="submission" date="2019-09" db="EMBL/GenBank/DDBJ databases">
        <title>Actinomadura physcomitrii sp. nov., a novel actinomycete isolated from moss [Physcomitrium sphaericum (Ludw) Fuernr].</title>
        <authorList>
            <person name="Zhuang X."/>
            <person name="Liu C."/>
        </authorList>
    </citation>
    <scope>NUCLEOTIDE SEQUENCE [LARGE SCALE GENOMIC DNA]</scope>
    <source>
        <strain evidence="3 4">HMC1</strain>
    </source>
</reference>
<evidence type="ECO:0000313" key="4">
    <source>
        <dbReference type="Proteomes" id="UP000468735"/>
    </source>
</evidence>